<organism evidence="2 3">
    <name type="scientific">Chionoecetes opilio</name>
    <name type="common">Atlantic snow crab</name>
    <name type="synonym">Cancer opilio</name>
    <dbReference type="NCBI Taxonomy" id="41210"/>
    <lineage>
        <taxon>Eukaryota</taxon>
        <taxon>Metazoa</taxon>
        <taxon>Ecdysozoa</taxon>
        <taxon>Arthropoda</taxon>
        <taxon>Crustacea</taxon>
        <taxon>Multicrustacea</taxon>
        <taxon>Malacostraca</taxon>
        <taxon>Eumalacostraca</taxon>
        <taxon>Eucarida</taxon>
        <taxon>Decapoda</taxon>
        <taxon>Pleocyemata</taxon>
        <taxon>Brachyura</taxon>
        <taxon>Eubrachyura</taxon>
        <taxon>Majoidea</taxon>
        <taxon>Majidae</taxon>
        <taxon>Chionoecetes</taxon>
    </lineage>
</organism>
<evidence type="ECO:0000313" key="2">
    <source>
        <dbReference type="EMBL" id="KAG0714141.1"/>
    </source>
</evidence>
<sequence length="229" mass="24857">MRTATSRHRQQNLPRRAPTKAVPKYRANIGLGPRRLSVRQASSAYIATAKGLGPRCQSACPFAGTVHRSRTRQHLPSTGKGGLQGSSSVGFLHWSGKLLPKATSKWAFRGPLAVVANGQNFRGDPGSPVATWMEREQKSQDGFSRRSSESVPRRRSLAFPSIRRLDSGKCSQAPDVHLENLAGVAPASGCACPDTTYWRFVLKHVFEKCAGPSTGSESQPSALPVRWNP</sequence>
<name>A0A8J4XSP0_CHIOP</name>
<reference evidence="2" key="1">
    <citation type="submission" date="2020-07" db="EMBL/GenBank/DDBJ databases">
        <title>The High-quality genome of the commercially important snow crab, Chionoecetes opilio.</title>
        <authorList>
            <person name="Jeong J.-H."/>
            <person name="Ryu S."/>
        </authorList>
    </citation>
    <scope>NUCLEOTIDE SEQUENCE</scope>
    <source>
        <strain evidence="2">MADBK_172401_WGS</strain>
        <tissue evidence="2">Digestive gland</tissue>
    </source>
</reference>
<accession>A0A8J4XSP0</accession>
<dbReference type="AlphaFoldDB" id="A0A8J4XSP0"/>
<comment type="caution">
    <text evidence="2">The sequence shown here is derived from an EMBL/GenBank/DDBJ whole genome shotgun (WGS) entry which is preliminary data.</text>
</comment>
<keyword evidence="3" id="KW-1185">Reference proteome</keyword>
<feature type="compositionally biased region" description="Basic residues" evidence="1">
    <location>
        <begin position="1"/>
        <end position="10"/>
    </location>
</feature>
<protein>
    <submittedName>
        <fullName evidence="2">Uncharacterized protein</fullName>
    </submittedName>
</protein>
<proteinExistence type="predicted"/>
<gene>
    <name evidence="2" type="ORF">GWK47_014690</name>
</gene>
<dbReference type="Proteomes" id="UP000770661">
    <property type="component" value="Unassembled WGS sequence"/>
</dbReference>
<dbReference type="EMBL" id="JACEEZ010020764">
    <property type="protein sequence ID" value="KAG0714141.1"/>
    <property type="molecule type" value="Genomic_DNA"/>
</dbReference>
<evidence type="ECO:0000256" key="1">
    <source>
        <dbReference type="SAM" id="MobiDB-lite"/>
    </source>
</evidence>
<evidence type="ECO:0000313" key="3">
    <source>
        <dbReference type="Proteomes" id="UP000770661"/>
    </source>
</evidence>
<feature type="region of interest" description="Disordered" evidence="1">
    <location>
        <begin position="1"/>
        <end position="20"/>
    </location>
</feature>